<evidence type="ECO:0000256" key="17">
    <source>
        <dbReference type="ARBA" id="ARBA00023065"/>
    </source>
</evidence>
<dbReference type="InterPro" id="IPR036909">
    <property type="entry name" value="Cyt_c-like_dom_sf"/>
</dbReference>
<feature type="binding site" description="axial binding residue" evidence="20">
    <location>
        <position position="125"/>
    </location>
    <ligand>
        <name>heme c</name>
        <dbReference type="ChEBI" id="CHEBI:61717"/>
        <label>1</label>
    </ligand>
    <ligandPart>
        <name>Fe</name>
        <dbReference type="ChEBI" id="CHEBI:18248"/>
    </ligandPart>
</feature>
<dbReference type="InterPro" id="IPR008168">
    <property type="entry name" value="Cyt_C_IC"/>
</dbReference>
<evidence type="ECO:0000256" key="3">
    <source>
        <dbReference type="ARBA" id="ARBA00006113"/>
    </source>
</evidence>
<sequence length="289" mass="30974">MSKKPELKKGDPETTGHSWDGIEEFNNPLPRWWLWTFYLCIVWAIGYTIAYPAWPMINSATAGVMGWSTRANVAAAITDVEEANAPINAKLEAAELTAISSDAELNSYAVSAGSAVFKTWCAQCHGSGAAGAVGYPNLLDDDWLWGGSIEDIHQTVTAGIRNTENDDARYSEMPAFGRDELLEAAEIDQVVNYVMSLSGEPQDASQVAAGAVVFADNCASCHAEDATGDRTQGAPNLSDAIWLFGGDYAAISESVNNARFGVMPAWNTRLTEAQIRAVSAYVHQLGGGE</sequence>
<keyword evidence="6 19" id="KW-0997">Cell inner membrane</keyword>
<dbReference type="GO" id="GO:0016491">
    <property type="term" value="F:oxidoreductase activity"/>
    <property type="evidence" value="ECO:0007669"/>
    <property type="project" value="UniProtKB-KW"/>
</dbReference>
<evidence type="ECO:0000256" key="22">
    <source>
        <dbReference type="SAM" id="MobiDB-lite"/>
    </source>
</evidence>
<dbReference type="GO" id="GO:0005506">
    <property type="term" value="F:iron ion binding"/>
    <property type="evidence" value="ECO:0007669"/>
    <property type="project" value="InterPro"/>
</dbReference>
<dbReference type="Pfam" id="PF14715">
    <property type="entry name" value="FixP_N"/>
    <property type="match status" value="1"/>
</dbReference>
<evidence type="ECO:0000256" key="18">
    <source>
        <dbReference type="ARBA" id="ARBA00023136"/>
    </source>
</evidence>
<dbReference type="RefSeq" id="WP_164131679.1">
    <property type="nucleotide sequence ID" value="NZ_JAAGOX010000032.1"/>
</dbReference>
<feature type="compositionally biased region" description="Basic and acidic residues" evidence="22">
    <location>
        <begin position="1"/>
        <end position="14"/>
    </location>
</feature>
<comment type="subunit">
    <text evidence="19">Component of the cbb3-type cytochrome c oxidase.</text>
</comment>
<dbReference type="NCBIfam" id="TIGR00782">
    <property type="entry name" value="ccoP"/>
    <property type="match status" value="1"/>
</dbReference>
<evidence type="ECO:0000313" key="25">
    <source>
        <dbReference type="EMBL" id="NDW46663.1"/>
    </source>
</evidence>
<proteinExistence type="inferred from homology"/>
<dbReference type="GO" id="GO:0009055">
    <property type="term" value="F:electron transfer activity"/>
    <property type="evidence" value="ECO:0007669"/>
    <property type="project" value="InterPro"/>
</dbReference>
<evidence type="ECO:0000256" key="11">
    <source>
        <dbReference type="ARBA" id="ARBA00022737"/>
    </source>
</evidence>
<feature type="domain" description="Cytochrome c" evidence="24">
    <location>
        <begin position="205"/>
        <end position="286"/>
    </location>
</feature>
<evidence type="ECO:0000256" key="14">
    <source>
        <dbReference type="ARBA" id="ARBA00022989"/>
    </source>
</evidence>
<keyword evidence="4 19" id="KW-0813">Transport</keyword>
<keyword evidence="12 19" id="KW-0375">Hydrogen ion transport</keyword>
<evidence type="ECO:0000256" key="7">
    <source>
        <dbReference type="ARBA" id="ARBA00022617"/>
    </source>
</evidence>
<evidence type="ECO:0000256" key="2">
    <source>
        <dbReference type="ARBA" id="ARBA00004673"/>
    </source>
</evidence>
<feature type="transmembrane region" description="Helical" evidence="23">
    <location>
        <begin position="32"/>
        <end position="54"/>
    </location>
</feature>
<comment type="similarity">
    <text evidence="3 19">Belongs to the CcoP / FixP family.</text>
</comment>
<keyword evidence="8 19" id="KW-0679">Respiratory chain</keyword>
<feature type="binding site" description="covalent" evidence="21">
    <location>
        <position position="121"/>
    </location>
    <ligand>
        <name>heme c</name>
        <dbReference type="ChEBI" id="CHEBI:61717"/>
        <label>1</label>
    </ligand>
</feature>
<dbReference type="InterPro" id="IPR004678">
    <property type="entry name" value="Cyt_c_oxidase_cbb3_su3"/>
</dbReference>
<feature type="binding site" description="axial binding residue" evidence="20">
    <location>
        <position position="173"/>
    </location>
    <ligand>
        <name>heme c</name>
        <dbReference type="ChEBI" id="CHEBI:61717"/>
        <label>2</label>
    </ligand>
    <ligandPart>
        <name>Fe</name>
        <dbReference type="ChEBI" id="CHEBI:18248"/>
    </ligandPart>
</feature>
<keyword evidence="11" id="KW-0677">Repeat</keyword>
<gene>
    <name evidence="25" type="primary">ccoP</name>
    <name evidence="25" type="ORF">G0P99_17055</name>
</gene>
<evidence type="ECO:0000256" key="8">
    <source>
        <dbReference type="ARBA" id="ARBA00022660"/>
    </source>
</evidence>
<evidence type="ECO:0000256" key="5">
    <source>
        <dbReference type="ARBA" id="ARBA00022475"/>
    </source>
</evidence>
<dbReference type="PANTHER" id="PTHR33751">
    <property type="entry name" value="CBB3-TYPE CYTOCHROME C OXIDASE SUBUNIT FIXP"/>
    <property type="match status" value="1"/>
</dbReference>
<evidence type="ECO:0000256" key="16">
    <source>
        <dbReference type="ARBA" id="ARBA00023004"/>
    </source>
</evidence>
<keyword evidence="7 19" id="KW-0349">Heme</keyword>
<dbReference type="GO" id="GO:0020037">
    <property type="term" value="F:heme binding"/>
    <property type="evidence" value="ECO:0007669"/>
    <property type="project" value="InterPro"/>
</dbReference>
<evidence type="ECO:0000256" key="10">
    <source>
        <dbReference type="ARBA" id="ARBA00022723"/>
    </source>
</evidence>
<evidence type="ECO:0000256" key="19">
    <source>
        <dbReference type="PIRNR" id="PIRNR000006"/>
    </source>
</evidence>
<dbReference type="PIRSF" id="PIRSF000006">
    <property type="entry name" value="Cbb3-Cox_fixP"/>
    <property type="match status" value="1"/>
</dbReference>
<evidence type="ECO:0000256" key="6">
    <source>
        <dbReference type="ARBA" id="ARBA00022519"/>
    </source>
</evidence>
<dbReference type="GO" id="GO:0006119">
    <property type="term" value="P:oxidative phosphorylation"/>
    <property type="evidence" value="ECO:0007669"/>
    <property type="project" value="UniProtKB-UniPathway"/>
</dbReference>
<evidence type="ECO:0000256" key="15">
    <source>
        <dbReference type="ARBA" id="ARBA00023002"/>
    </source>
</evidence>
<evidence type="ECO:0000256" key="12">
    <source>
        <dbReference type="ARBA" id="ARBA00022781"/>
    </source>
</evidence>
<keyword evidence="18 19" id="KW-0472">Membrane</keyword>
<dbReference type="EMBL" id="JAAGOX010000032">
    <property type="protein sequence ID" value="NDW46663.1"/>
    <property type="molecule type" value="Genomic_DNA"/>
</dbReference>
<evidence type="ECO:0000256" key="20">
    <source>
        <dbReference type="PIRSR" id="PIRSR000006-1"/>
    </source>
</evidence>
<evidence type="ECO:0000256" key="13">
    <source>
        <dbReference type="ARBA" id="ARBA00022982"/>
    </source>
</evidence>
<dbReference type="PROSITE" id="PS51007">
    <property type="entry name" value="CYTC"/>
    <property type="match status" value="2"/>
</dbReference>
<dbReference type="InterPro" id="IPR050597">
    <property type="entry name" value="Cytochrome_c_Oxidase_Subunit"/>
</dbReference>
<evidence type="ECO:0000256" key="21">
    <source>
        <dbReference type="PIRSR" id="PIRSR000006-2"/>
    </source>
</evidence>
<comment type="pathway">
    <text evidence="2 19">Energy metabolism; oxidative phosphorylation.</text>
</comment>
<keyword evidence="14 23" id="KW-1133">Transmembrane helix</keyword>
<feature type="binding site" description="covalent" evidence="21">
    <location>
        <position position="124"/>
    </location>
    <ligand>
        <name>heme c</name>
        <dbReference type="ChEBI" id="CHEBI:61717"/>
        <label>1</label>
    </ligand>
</feature>
<feature type="binding site" description="covalent" evidence="21">
    <location>
        <position position="221"/>
    </location>
    <ligand>
        <name>heme c</name>
        <dbReference type="ChEBI" id="CHEBI:61717"/>
        <label>2</label>
    </ligand>
</feature>
<dbReference type="AlphaFoldDB" id="A0A6B2NVA8"/>
<name>A0A6B2NVA8_9RHOB</name>
<keyword evidence="5 19" id="KW-1003">Cell membrane</keyword>
<dbReference type="Gene3D" id="6.10.280.130">
    <property type="match status" value="1"/>
</dbReference>
<dbReference type="InterPro" id="IPR038414">
    <property type="entry name" value="CcoP_N_sf"/>
</dbReference>
<keyword evidence="15 19" id="KW-0560">Oxidoreductase</keyword>
<dbReference type="InterPro" id="IPR032858">
    <property type="entry name" value="CcoP_N"/>
</dbReference>
<dbReference type="InterPro" id="IPR009056">
    <property type="entry name" value="Cyt_c-like_dom"/>
</dbReference>
<accession>A0A6B2NVA8</accession>
<feature type="binding site" description="axial binding residue" evidence="20">
    <location>
        <position position="263"/>
    </location>
    <ligand>
        <name>heme c</name>
        <dbReference type="ChEBI" id="CHEBI:61717"/>
        <label>1</label>
    </ligand>
    <ligandPart>
        <name>Fe</name>
        <dbReference type="ChEBI" id="CHEBI:18248"/>
    </ligandPart>
</feature>
<dbReference type="PANTHER" id="PTHR33751:SF1">
    <property type="entry name" value="CBB3-TYPE CYTOCHROME C OXIDASE SUBUNIT FIXP"/>
    <property type="match status" value="1"/>
</dbReference>
<comment type="caution">
    <text evidence="25">The sequence shown here is derived from an EMBL/GenBank/DDBJ whole genome shotgun (WGS) entry which is preliminary data.</text>
</comment>
<keyword evidence="13 19" id="KW-0249">Electron transport</keyword>
<dbReference type="SUPFAM" id="SSF46626">
    <property type="entry name" value="Cytochrome c"/>
    <property type="match status" value="2"/>
</dbReference>
<organism evidence="25">
    <name type="scientific">Ruegeria sp. PrR005</name>
    <dbReference type="NCBI Taxonomy" id="2706882"/>
    <lineage>
        <taxon>Bacteria</taxon>
        <taxon>Pseudomonadati</taxon>
        <taxon>Pseudomonadota</taxon>
        <taxon>Alphaproteobacteria</taxon>
        <taxon>Rhodobacterales</taxon>
        <taxon>Roseobacteraceae</taxon>
        <taxon>Ruegeria</taxon>
    </lineage>
</organism>
<feature type="region of interest" description="Disordered" evidence="22">
    <location>
        <begin position="1"/>
        <end position="21"/>
    </location>
</feature>
<keyword evidence="10 19" id="KW-0479">Metal-binding</keyword>
<keyword evidence="17 19" id="KW-0406">Ion transport</keyword>
<evidence type="ECO:0000256" key="1">
    <source>
        <dbReference type="ARBA" id="ARBA00004533"/>
    </source>
</evidence>
<dbReference type="PRINTS" id="PR00605">
    <property type="entry name" value="CYTCHROMECIC"/>
</dbReference>
<evidence type="ECO:0000256" key="9">
    <source>
        <dbReference type="ARBA" id="ARBA00022692"/>
    </source>
</evidence>
<evidence type="ECO:0000259" key="24">
    <source>
        <dbReference type="PROSITE" id="PS51007"/>
    </source>
</evidence>
<feature type="binding site" description="axial binding residue" evidence="20">
    <location>
        <position position="222"/>
    </location>
    <ligand>
        <name>heme c</name>
        <dbReference type="ChEBI" id="CHEBI:61717"/>
        <label>2</label>
    </ligand>
    <ligandPart>
        <name>Fe</name>
        <dbReference type="ChEBI" id="CHEBI:18248"/>
    </ligandPart>
</feature>
<dbReference type="GO" id="GO:0005886">
    <property type="term" value="C:plasma membrane"/>
    <property type="evidence" value="ECO:0007669"/>
    <property type="project" value="UniProtKB-SubCell"/>
</dbReference>
<evidence type="ECO:0000256" key="23">
    <source>
        <dbReference type="SAM" id="Phobius"/>
    </source>
</evidence>
<evidence type="ECO:0000256" key="4">
    <source>
        <dbReference type="ARBA" id="ARBA00022448"/>
    </source>
</evidence>
<comment type="subcellular location">
    <subcellularLocation>
        <location evidence="1 19">Cell inner membrane</location>
    </subcellularLocation>
</comment>
<protein>
    <recommendedName>
        <fullName evidence="19">Cbb3-type cytochrome c oxidase subunit</fullName>
    </recommendedName>
</protein>
<feature type="binding site" description="covalent" evidence="21">
    <location>
        <position position="218"/>
    </location>
    <ligand>
        <name>heme c</name>
        <dbReference type="ChEBI" id="CHEBI:61717"/>
        <label>2</label>
    </ligand>
</feature>
<dbReference type="UniPathway" id="UPA00705"/>
<keyword evidence="16 19" id="KW-0408">Iron</keyword>
<reference evidence="25" key="1">
    <citation type="submission" date="2020-02" db="EMBL/GenBank/DDBJ databases">
        <title>Delineation of the pyrene-degrading pathway in Roseobacter clade bacteria by genomic analysis.</title>
        <authorList>
            <person name="Zhou H."/>
            <person name="Wang H."/>
        </authorList>
    </citation>
    <scope>NUCLEOTIDE SEQUENCE</scope>
    <source>
        <strain evidence="25">PrR005</strain>
    </source>
</reference>
<feature type="domain" description="Cytochrome c" evidence="24">
    <location>
        <begin position="108"/>
        <end position="198"/>
    </location>
</feature>
<comment type="function">
    <text evidence="19">C-type cytochrome. Part of the cbb3-type cytochrome c oxidase complex.</text>
</comment>
<comment type="cofactor">
    <cofactor evidence="19 21">
        <name>heme c</name>
        <dbReference type="ChEBI" id="CHEBI:61717"/>
    </cofactor>
    <text evidence="19 21">Binds 2 heme C groups per subunit.</text>
</comment>
<keyword evidence="9 23" id="KW-0812">Transmembrane</keyword>
<dbReference type="GO" id="GO:1902600">
    <property type="term" value="P:proton transmembrane transport"/>
    <property type="evidence" value="ECO:0007669"/>
    <property type="project" value="UniProtKB-KW"/>
</dbReference>
<dbReference type="Gene3D" id="1.10.760.10">
    <property type="entry name" value="Cytochrome c-like domain"/>
    <property type="match status" value="2"/>
</dbReference>
<dbReference type="Pfam" id="PF13442">
    <property type="entry name" value="Cytochrome_CBB3"/>
    <property type="match status" value="2"/>
</dbReference>